<keyword evidence="10" id="KW-1185">Reference proteome</keyword>
<accession>A0A1Y6EWQ3</accession>
<dbReference type="Proteomes" id="UP000194450">
    <property type="component" value="Unassembled WGS sequence"/>
</dbReference>
<dbReference type="AlphaFoldDB" id="A0A1Y6EWQ3"/>
<dbReference type="Pfam" id="PF22020">
    <property type="entry name" value="RlmL_1st"/>
    <property type="match status" value="1"/>
</dbReference>
<dbReference type="InterPro" id="IPR029063">
    <property type="entry name" value="SAM-dependent_MTases_sf"/>
</dbReference>
<comment type="catalytic activity">
    <reaction evidence="6">
        <text>guanosine(2069) in 23S rRNA + S-adenosyl-L-methionine = N(2)-methylguanosine(2069) in 23S rRNA + S-adenosyl-L-homocysteine + H(+)</text>
        <dbReference type="Rhea" id="RHEA:43772"/>
        <dbReference type="Rhea" id="RHEA-COMP:10688"/>
        <dbReference type="Rhea" id="RHEA-COMP:10689"/>
        <dbReference type="ChEBI" id="CHEBI:15378"/>
        <dbReference type="ChEBI" id="CHEBI:57856"/>
        <dbReference type="ChEBI" id="CHEBI:59789"/>
        <dbReference type="ChEBI" id="CHEBI:74269"/>
        <dbReference type="ChEBI" id="CHEBI:74481"/>
        <dbReference type="EC" id="2.1.1.264"/>
    </reaction>
</comment>
<dbReference type="GO" id="GO:0005737">
    <property type="term" value="C:cytoplasm"/>
    <property type="evidence" value="ECO:0007669"/>
    <property type="project" value="UniProtKB-SubCell"/>
</dbReference>
<evidence type="ECO:0000259" key="8">
    <source>
        <dbReference type="PROSITE" id="PS51165"/>
    </source>
</evidence>
<dbReference type="InterPro" id="IPR004114">
    <property type="entry name" value="THUMP_dom"/>
</dbReference>
<evidence type="ECO:0000256" key="1">
    <source>
        <dbReference type="ARBA" id="ARBA00022490"/>
    </source>
</evidence>
<evidence type="ECO:0000256" key="4">
    <source>
        <dbReference type="ARBA" id="ARBA00022679"/>
    </source>
</evidence>
<dbReference type="SUPFAM" id="SSF53335">
    <property type="entry name" value="S-adenosyl-L-methionine-dependent methyltransferases"/>
    <property type="match status" value="2"/>
</dbReference>
<comment type="function">
    <text evidence="6">Specifically methylates the guanine in position 2445 (m2G2445) and the guanine in position 2069 (m7G2069) of 23S rRNA.</text>
</comment>
<evidence type="ECO:0000256" key="6">
    <source>
        <dbReference type="HAMAP-Rule" id="MF_01858"/>
    </source>
</evidence>
<dbReference type="HAMAP" id="MF_01858">
    <property type="entry name" value="23SrRNA_methyltr_KL"/>
    <property type="match status" value="1"/>
</dbReference>
<dbReference type="GO" id="GO:0052915">
    <property type="term" value="F:23S rRNA (guanine(2445)-N(2))-methyltransferase activity"/>
    <property type="evidence" value="ECO:0007669"/>
    <property type="project" value="UniProtKB-UniRule"/>
</dbReference>
<dbReference type="RefSeq" id="WP_086434418.1">
    <property type="nucleotide sequence ID" value="NZ_FXWH01000001.1"/>
</dbReference>
<dbReference type="InterPro" id="IPR000241">
    <property type="entry name" value="RlmKL-like_Mtase"/>
</dbReference>
<dbReference type="Pfam" id="PF02926">
    <property type="entry name" value="THUMP"/>
    <property type="match status" value="1"/>
</dbReference>
<dbReference type="EMBL" id="FXWH01000001">
    <property type="protein sequence ID" value="SMQ65681.1"/>
    <property type="molecule type" value="Genomic_DNA"/>
</dbReference>
<dbReference type="PROSITE" id="PS00092">
    <property type="entry name" value="N6_MTASE"/>
    <property type="match status" value="1"/>
</dbReference>
<keyword evidence="5 6" id="KW-0949">S-adenosyl-L-methionine</keyword>
<evidence type="ECO:0000313" key="9">
    <source>
        <dbReference type="EMBL" id="SMQ65681.1"/>
    </source>
</evidence>
<dbReference type="PANTHER" id="PTHR47313">
    <property type="entry name" value="RIBOSOMAL RNA LARGE SUBUNIT METHYLTRANSFERASE K/L"/>
    <property type="match status" value="1"/>
</dbReference>
<comment type="catalytic activity">
    <reaction evidence="6">
        <text>guanosine(2445) in 23S rRNA + S-adenosyl-L-methionine = N(2)-methylguanosine(2445) in 23S rRNA + S-adenosyl-L-homocysteine + H(+)</text>
        <dbReference type="Rhea" id="RHEA:42740"/>
        <dbReference type="Rhea" id="RHEA-COMP:10215"/>
        <dbReference type="Rhea" id="RHEA-COMP:10216"/>
        <dbReference type="ChEBI" id="CHEBI:15378"/>
        <dbReference type="ChEBI" id="CHEBI:57856"/>
        <dbReference type="ChEBI" id="CHEBI:59789"/>
        <dbReference type="ChEBI" id="CHEBI:74269"/>
        <dbReference type="ChEBI" id="CHEBI:74481"/>
        <dbReference type="EC" id="2.1.1.173"/>
    </reaction>
</comment>
<dbReference type="GO" id="GO:0003723">
    <property type="term" value="F:RNA binding"/>
    <property type="evidence" value="ECO:0007669"/>
    <property type="project" value="UniProtKB-UniRule"/>
</dbReference>
<evidence type="ECO:0000256" key="7">
    <source>
        <dbReference type="PROSITE-ProRule" id="PRU00529"/>
    </source>
</evidence>
<gene>
    <name evidence="6" type="primary">rlmL</name>
    <name evidence="9" type="ORF">SAMN06297229_1329</name>
</gene>
<dbReference type="Gene3D" id="3.40.50.150">
    <property type="entry name" value="Vaccinia Virus protein VP39"/>
    <property type="match status" value="2"/>
</dbReference>
<keyword evidence="7" id="KW-0694">RNA-binding</keyword>
<dbReference type="InterPro" id="IPR017244">
    <property type="entry name" value="23SrRNA_methyltr_KL"/>
</dbReference>
<reference evidence="10" key="1">
    <citation type="submission" date="2017-04" db="EMBL/GenBank/DDBJ databases">
        <authorList>
            <person name="Varghese N."/>
            <person name="Submissions S."/>
        </authorList>
    </citation>
    <scope>NUCLEOTIDE SEQUENCE [LARGE SCALE GENOMIC DNA]</scope>
</reference>
<dbReference type="Pfam" id="PF01170">
    <property type="entry name" value="UPF0020"/>
    <property type="match status" value="1"/>
</dbReference>
<keyword evidence="4 6" id="KW-0808">Transferase</keyword>
<dbReference type="EC" id="2.1.1.264" evidence="6"/>
<evidence type="ECO:0000256" key="3">
    <source>
        <dbReference type="ARBA" id="ARBA00022603"/>
    </source>
</evidence>
<name>A0A1Y6EWQ3_9GAMM</name>
<dbReference type="Gene3D" id="3.30.750.80">
    <property type="entry name" value="RNA methyltransferase domain (HRMD) like"/>
    <property type="match status" value="1"/>
</dbReference>
<dbReference type="NCBIfam" id="NF008748">
    <property type="entry name" value="PRK11783.1"/>
    <property type="match status" value="1"/>
</dbReference>
<dbReference type="InterPro" id="IPR054170">
    <property type="entry name" value="RlmL_1st"/>
</dbReference>
<dbReference type="PIRSF" id="PIRSF037618">
    <property type="entry name" value="RNA_Mtase_bacteria_prd"/>
    <property type="match status" value="1"/>
</dbReference>
<dbReference type="SMART" id="SM00981">
    <property type="entry name" value="THUMP"/>
    <property type="match status" value="1"/>
</dbReference>
<dbReference type="CDD" id="cd11715">
    <property type="entry name" value="THUMP_AdoMetMT"/>
    <property type="match status" value="1"/>
</dbReference>
<keyword evidence="3 6" id="KW-0489">Methyltransferase</keyword>
<proteinExistence type="inferred from homology"/>
<dbReference type="CDD" id="cd02440">
    <property type="entry name" value="AdoMet_MTases"/>
    <property type="match status" value="1"/>
</dbReference>
<dbReference type="PROSITE" id="PS51165">
    <property type="entry name" value="THUMP"/>
    <property type="match status" value="1"/>
</dbReference>
<dbReference type="Gene3D" id="3.30.2130.30">
    <property type="match status" value="1"/>
</dbReference>
<dbReference type="PANTHER" id="PTHR47313:SF1">
    <property type="entry name" value="RIBOSOMAL RNA LARGE SUBUNIT METHYLTRANSFERASE K_L"/>
    <property type="match status" value="1"/>
</dbReference>
<evidence type="ECO:0000256" key="2">
    <source>
        <dbReference type="ARBA" id="ARBA00022552"/>
    </source>
</evidence>
<dbReference type="EC" id="2.1.1.173" evidence="6"/>
<dbReference type="Pfam" id="PF10672">
    <property type="entry name" value="Methyltrans_SAM"/>
    <property type="match status" value="1"/>
</dbReference>
<comment type="similarity">
    <text evidence="6">Belongs to the methyltransferase superfamily. RlmKL family.</text>
</comment>
<protein>
    <recommendedName>
        <fullName evidence="6">Ribosomal RNA large subunit methyltransferase K/L</fullName>
    </recommendedName>
    <domain>
        <recommendedName>
            <fullName evidence="6">23S rRNA m2G2445 methyltransferase</fullName>
            <ecNumber evidence="6">2.1.1.173</ecNumber>
        </recommendedName>
        <alternativeName>
            <fullName evidence="6">rRNA (guanine-N(2)-)-methyltransferase RlmL</fullName>
        </alternativeName>
    </domain>
    <domain>
        <recommendedName>
            <fullName evidence="6">23S rRNA m7G2069 methyltransferase</fullName>
            <ecNumber evidence="6">2.1.1.264</ecNumber>
        </recommendedName>
        <alternativeName>
            <fullName evidence="6">rRNA (guanine-N(7)-)-methyltransferase RlmK</fullName>
        </alternativeName>
    </domain>
</protein>
<dbReference type="OrthoDB" id="9809404at2"/>
<evidence type="ECO:0000313" key="10">
    <source>
        <dbReference type="Proteomes" id="UP000194450"/>
    </source>
</evidence>
<sequence>MTKPASYFATCAKGLEPLLFDELQQLGGTDVRQTIAGCSFSADTLTAYRICMWTRLASRVLLLLGQHHIDEAQDIVKAVSAFPWEEHMQPEAAMIVDFSGSHPAIRHTRFGAQLVKDGVVDRFREVAGKRPNVSRDDPDIRITARLSKDILTWYLDLSGESLHRRGYRLRKGLAPLRETLAAAIAIRSGISAETDTAVADLFCGSGTLLLESAMIRYQRAPGLRRDRWGFHHWLQHEQSAWQQIQTEAETIFEQAKAELTTHFYGYDVDADMLAIAKENAERLELADAFTWQQGDATEVAAPAEQGVVISNPPYGERLGEEIETLLLYRRFGQNIRAHFQNWQLNILAGDESLLKRLKLRSHKKYKLYNGALDVVLALYDMTKEQAEFTESKSDDISNRLKKNYKKLEKWAAQEGVSCWRLYDADLPEYNAAVDVYNDYLMIQEYAAPDDIPPAVAKDRLWHLIDSLHQALPFEANKMTLKVRQRQSGKQQYEKQEQLNWTTIVNEYDAQFEVNLTDYLDAGLFLDHRWVRRELAKHSAGKSVLNLFAYTCSASVHAALAGAKEVISVDLSRTYLEWGARNFALNNLRKAEFQMIQADCVQWLRDQPPQQRFDLIFLDPPTFSNSKRMEDSFDVQRDHVQLLKLAARLLTDNGVVFFSNNKRKFKLDEEGLASIGLIAEDCTKASIPPDFARNKGIHNFYKVRFLD</sequence>
<organism evidence="9 10">
    <name type="scientific">Pseudidiomarina planktonica</name>
    <dbReference type="NCBI Taxonomy" id="1323738"/>
    <lineage>
        <taxon>Bacteria</taxon>
        <taxon>Pseudomonadati</taxon>
        <taxon>Pseudomonadota</taxon>
        <taxon>Gammaproteobacteria</taxon>
        <taxon>Alteromonadales</taxon>
        <taxon>Idiomarinaceae</taxon>
        <taxon>Pseudidiomarina</taxon>
    </lineage>
</organism>
<dbReference type="InterPro" id="IPR019614">
    <property type="entry name" value="SAM-dep_methyl-trfase"/>
</dbReference>
<dbReference type="GO" id="GO:0070043">
    <property type="term" value="F:rRNA (guanine-N7-)-methyltransferase activity"/>
    <property type="evidence" value="ECO:0007669"/>
    <property type="project" value="UniProtKB-UniRule"/>
</dbReference>
<keyword evidence="2 6" id="KW-0698">rRNA processing</keyword>
<dbReference type="InterPro" id="IPR002052">
    <property type="entry name" value="DNA_methylase_N6_adenine_CS"/>
</dbReference>
<comment type="subcellular location">
    <subcellularLocation>
        <location evidence="6">Cytoplasm</location>
    </subcellularLocation>
</comment>
<keyword evidence="1 6" id="KW-0963">Cytoplasm</keyword>
<feature type="domain" description="THUMP" evidence="8">
    <location>
        <begin position="46"/>
        <end position="157"/>
    </location>
</feature>
<evidence type="ECO:0000256" key="5">
    <source>
        <dbReference type="ARBA" id="ARBA00022691"/>
    </source>
</evidence>